<comment type="caution">
    <text evidence="2">The sequence shown here is derived from an EMBL/GenBank/DDBJ whole genome shotgun (WGS) entry which is preliminary data.</text>
</comment>
<protein>
    <submittedName>
        <fullName evidence="2">Uncharacterized protein</fullName>
    </submittedName>
</protein>
<sequence length="171" mass="18965">MALMASQKRQPDASQVIRPTRPKQKNAFRQLISSYHATASYTKTTGTLPEVYEGNEQQKSCPPMQHQSISCRKGKWLGRPSLAQKIVFESATKLIEVIRKLKKKTMEAARANRGIDAQEGGPGRELQVTGASGNAARSRSQRPTERQVLQSQLTVSYIALAIFNTPLNKGR</sequence>
<dbReference type="EMBL" id="NHYE01005206">
    <property type="protein sequence ID" value="PPQ76003.1"/>
    <property type="molecule type" value="Genomic_DNA"/>
</dbReference>
<gene>
    <name evidence="2" type="ORF">CVT26_004944</name>
</gene>
<evidence type="ECO:0000313" key="3">
    <source>
        <dbReference type="Proteomes" id="UP000284706"/>
    </source>
</evidence>
<feature type="region of interest" description="Disordered" evidence="1">
    <location>
        <begin position="1"/>
        <end position="25"/>
    </location>
</feature>
<keyword evidence="3" id="KW-1185">Reference proteome</keyword>
<dbReference type="Proteomes" id="UP000284706">
    <property type="component" value="Unassembled WGS sequence"/>
</dbReference>
<accession>A0A409WBY9</accession>
<name>A0A409WBY9_9AGAR</name>
<dbReference type="InParanoid" id="A0A409WBY9"/>
<proteinExistence type="predicted"/>
<feature type="compositionally biased region" description="Polar residues" evidence="1">
    <location>
        <begin position="129"/>
        <end position="138"/>
    </location>
</feature>
<reference evidence="2 3" key="1">
    <citation type="journal article" date="2018" name="Evol. Lett.">
        <title>Horizontal gene cluster transfer increased hallucinogenic mushroom diversity.</title>
        <authorList>
            <person name="Reynolds H.T."/>
            <person name="Vijayakumar V."/>
            <person name="Gluck-Thaler E."/>
            <person name="Korotkin H.B."/>
            <person name="Matheny P.B."/>
            <person name="Slot J.C."/>
        </authorList>
    </citation>
    <scope>NUCLEOTIDE SEQUENCE [LARGE SCALE GENOMIC DNA]</scope>
    <source>
        <strain evidence="2 3">SRW20</strain>
    </source>
</reference>
<feature type="region of interest" description="Disordered" evidence="1">
    <location>
        <begin position="113"/>
        <end position="145"/>
    </location>
</feature>
<dbReference type="AlphaFoldDB" id="A0A409WBY9"/>
<evidence type="ECO:0000313" key="2">
    <source>
        <dbReference type="EMBL" id="PPQ76003.1"/>
    </source>
</evidence>
<evidence type="ECO:0000256" key="1">
    <source>
        <dbReference type="SAM" id="MobiDB-lite"/>
    </source>
</evidence>
<organism evidence="2 3">
    <name type="scientific">Gymnopilus dilepis</name>
    <dbReference type="NCBI Taxonomy" id="231916"/>
    <lineage>
        <taxon>Eukaryota</taxon>
        <taxon>Fungi</taxon>
        <taxon>Dikarya</taxon>
        <taxon>Basidiomycota</taxon>
        <taxon>Agaricomycotina</taxon>
        <taxon>Agaricomycetes</taxon>
        <taxon>Agaricomycetidae</taxon>
        <taxon>Agaricales</taxon>
        <taxon>Agaricineae</taxon>
        <taxon>Hymenogastraceae</taxon>
        <taxon>Gymnopilus</taxon>
    </lineage>
</organism>